<keyword evidence="12" id="KW-1185">Reference proteome</keyword>
<evidence type="ECO:0000313" key="11">
    <source>
        <dbReference type="EMBL" id="PAX09594.1"/>
    </source>
</evidence>
<dbReference type="CDD" id="cd01878">
    <property type="entry name" value="HflX"/>
    <property type="match status" value="1"/>
</dbReference>
<name>A0A2A2SJY5_9SPHN</name>
<dbReference type="GO" id="GO:0043022">
    <property type="term" value="F:ribosome binding"/>
    <property type="evidence" value="ECO:0007669"/>
    <property type="project" value="TreeGrafter"/>
</dbReference>
<dbReference type="GO" id="GO:0005525">
    <property type="term" value="F:GTP binding"/>
    <property type="evidence" value="ECO:0007669"/>
    <property type="project" value="UniProtKB-UniRule"/>
</dbReference>
<dbReference type="GO" id="GO:0003924">
    <property type="term" value="F:GTPase activity"/>
    <property type="evidence" value="ECO:0007669"/>
    <property type="project" value="UniProtKB-UniRule"/>
</dbReference>
<dbReference type="SUPFAM" id="SSF52540">
    <property type="entry name" value="P-loop containing nucleoside triphosphate hydrolases"/>
    <property type="match status" value="1"/>
</dbReference>
<dbReference type="Pfam" id="PF16360">
    <property type="entry name" value="GTP-bdg_M"/>
    <property type="match status" value="1"/>
</dbReference>
<dbReference type="InterPro" id="IPR032305">
    <property type="entry name" value="GTP-bd_M"/>
</dbReference>
<keyword evidence="1 6" id="KW-0963">Cytoplasm</keyword>
<evidence type="ECO:0000256" key="4">
    <source>
        <dbReference type="ARBA" id="ARBA00022842"/>
    </source>
</evidence>
<organism evidence="11 12">
    <name type="scientific">Sphingomonas lenta</name>
    <dbReference type="NCBI Taxonomy" id="1141887"/>
    <lineage>
        <taxon>Bacteria</taxon>
        <taxon>Pseudomonadati</taxon>
        <taxon>Pseudomonadota</taxon>
        <taxon>Alphaproteobacteria</taxon>
        <taxon>Sphingomonadales</taxon>
        <taxon>Sphingomonadaceae</taxon>
        <taxon>Sphingomonas</taxon>
    </lineage>
</organism>
<dbReference type="PIRSF" id="PIRSF006809">
    <property type="entry name" value="GTP-binding_hflX_prd"/>
    <property type="match status" value="1"/>
</dbReference>
<feature type="binding site" evidence="7">
    <location>
        <begin position="328"/>
        <end position="331"/>
    </location>
    <ligand>
        <name>GTP</name>
        <dbReference type="ChEBI" id="CHEBI:37565"/>
    </ligand>
</feature>
<dbReference type="InterPro" id="IPR016496">
    <property type="entry name" value="GTPase_HflX"/>
</dbReference>
<comment type="subunit">
    <text evidence="6">Monomer. Associates with the 50S ribosomal subunit.</text>
</comment>
<evidence type="ECO:0000256" key="7">
    <source>
        <dbReference type="PIRSR" id="PIRSR006809-1"/>
    </source>
</evidence>
<evidence type="ECO:0000256" key="6">
    <source>
        <dbReference type="HAMAP-Rule" id="MF_00900"/>
    </source>
</evidence>
<evidence type="ECO:0000256" key="3">
    <source>
        <dbReference type="ARBA" id="ARBA00022741"/>
    </source>
</evidence>
<protein>
    <recommendedName>
        <fullName evidence="6">GTPase HflX</fullName>
    </recommendedName>
    <alternativeName>
        <fullName evidence="6">GTP-binding protein HflX</fullName>
    </alternativeName>
</protein>
<evidence type="ECO:0000313" key="12">
    <source>
        <dbReference type="Proteomes" id="UP000218151"/>
    </source>
</evidence>
<dbReference type="HAMAP" id="MF_00900">
    <property type="entry name" value="GTPase_HflX"/>
    <property type="match status" value="1"/>
</dbReference>
<feature type="binding site" evidence="8">
    <location>
        <position position="221"/>
    </location>
    <ligand>
        <name>Mg(2+)</name>
        <dbReference type="ChEBI" id="CHEBI:18420"/>
    </ligand>
</feature>
<dbReference type="Pfam" id="PF19275">
    <property type="entry name" value="HflX_C"/>
    <property type="match status" value="1"/>
</dbReference>
<evidence type="ECO:0000256" key="1">
    <source>
        <dbReference type="ARBA" id="ARBA00022490"/>
    </source>
</evidence>
<gene>
    <name evidence="6 11" type="primary">hflX</name>
    <name evidence="11" type="ORF">CKY28_02300</name>
</gene>
<dbReference type="Proteomes" id="UP000218151">
    <property type="component" value="Unassembled WGS sequence"/>
</dbReference>
<comment type="subcellular location">
    <subcellularLocation>
        <location evidence="6">Cytoplasm</location>
    </subcellularLocation>
    <text evidence="6">May associate with membranes.</text>
</comment>
<evidence type="ECO:0000256" key="8">
    <source>
        <dbReference type="PIRSR" id="PIRSR006809-2"/>
    </source>
</evidence>
<dbReference type="InterPro" id="IPR042108">
    <property type="entry name" value="GTPase_HflX_N_sf"/>
</dbReference>
<feature type="binding site" evidence="7">
    <location>
        <begin position="355"/>
        <end position="357"/>
    </location>
    <ligand>
        <name>GTP</name>
        <dbReference type="ChEBI" id="CHEBI:37565"/>
    </ligand>
</feature>
<dbReference type="InterPro" id="IPR025121">
    <property type="entry name" value="GTPase_HflX_N"/>
</dbReference>
<comment type="cofactor">
    <cofactor evidence="8">
        <name>Mg(2+)</name>
        <dbReference type="ChEBI" id="CHEBI:18420"/>
    </cofactor>
</comment>
<dbReference type="PRINTS" id="PR00326">
    <property type="entry name" value="GTP1OBG"/>
</dbReference>
<dbReference type="GO" id="GO:0005737">
    <property type="term" value="C:cytoplasm"/>
    <property type="evidence" value="ECO:0007669"/>
    <property type="project" value="UniProtKB-SubCell"/>
</dbReference>
<dbReference type="InterPro" id="IPR006073">
    <property type="entry name" value="GTP-bd"/>
</dbReference>
<feature type="coiled-coil region" evidence="9">
    <location>
        <begin position="174"/>
        <end position="201"/>
    </location>
</feature>
<dbReference type="Gene3D" id="6.10.250.2860">
    <property type="match status" value="1"/>
</dbReference>
<dbReference type="InterPro" id="IPR030394">
    <property type="entry name" value="G_HFLX_dom"/>
</dbReference>
<evidence type="ECO:0000256" key="9">
    <source>
        <dbReference type="SAM" id="Coils"/>
    </source>
</evidence>
<sequence length="432" mass="47673">MTQGFERDRGEFARGARCIVVLPDQGGSNRDSDARLDETAGLALAIGVEVVDRVHLRVRAPKPATLIGSGQVEQLATSVRQHEAQLAVFDAALTPVQQRNLETALEAKVIDRTGLILEIFGERAATAEGRLQVELAHLDYQAGRLVRSWTHLERQRGGFGFLGGPGETQIEADRRLIRDRMARLRRELEQVSRTRGLHRERRQRAPWPVIALVGYTNAGKSTLFNKLTGADVMAEDLLFATLDPTLRRIDLPGIDQAILSDTVGFVSDLPTQLVAAFKATLEEVVSADLLIHVRDIAHPDSEAQRADVEQVLEELGVGEGTPRFEAWNKLDLLDAERRDELLAEAERRDDVVAISALTGEGVDGLMEQVATKLTAGHRRYRIELDAADGAGAAWLHAHGEVVEQTVEDSRAVYEVRLAPADYDRFMQRQAAT</sequence>
<dbReference type="Gene3D" id="3.40.50.300">
    <property type="entry name" value="P-loop containing nucleotide triphosphate hydrolases"/>
    <property type="match status" value="1"/>
</dbReference>
<dbReference type="GO" id="GO:0046872">
    <property type="term" value="F:metal ion binding"/>
    <property type="evidence" value="ECO:0007669"/>
    <property type="project" value="UniProtKB-KW"/>
</dbReference>
<dbReference type="PANTHER" id="PTHR10229">
    <property type="entry name" value="GTP-BINDING PROTEIN HFLX"/>
    <property type="match status" value="1"/>
</dbReference>
<dbReference type="InterPro" id="IPR027417">
    <property type="entry name" value="P-loop_NTPase"/>
</dbReference>
<evidence type="ECO:0000256" key="2">
    <source>
        <dbReference type="ARBA" id="ARBA00022723"/>
    </source>
</evidence>
<feature type="domain" description="Hflx-type G" evidence="10">
    <location>
        <begin position="208"/>
        <end position="377"/>
    </location>
</feature>
<dbReference type="InterPro" id="IPR045498">
    <property type="entry name" value="HflX_C"/>
</dbReference>
<accession>A0A2A2SJY5</accession>
<dbReference type="Pfam" id="PF13167">
    <property type="entry name" value="GTP-bdg_N"/>
    <property type="match status" value="1"/>
</dbReference>
<comment type="function">
    <text evidence="6">GTPase that associates with the 50S ribosomal subunit and may have a role during protein synthesis or ribosome biogenesis.</text>
</comment>
<dbReference type="EMBL" id="NSLI01000001">
    <property type="protein sequence ID" value="PAX09594.1"/>
    <property type="molecule type" value="Genomic_DNA"/>
</dbReference>
<dbReference type="PANTHER" id="PTHR10229:SF0">
    <property type="entry name" value="GTP-BINDING PROTEIN 6-RELATED"/>
    <property type="match status" value="1"/>
</dbReference>
<dbReference type="FunFam" id="3.40.50.11060:FF:000001">
    <property type="entry name" value="GTPase HflX"/>
    <property type="match status" value="1"/>
</dbReference>
<evidence type="ECO:0000256" key="5">
    <source>
        <dbReference type="ARBA" id="ARBA00023134"/>
    </source>
</evidence>
<dbReference type="OrthoDB" id="9812272at2"/>
<dbReference type="PROSITE" id="PS51705">
    <property type="entry name" value="G_HFLX"/>
    <property type="match status" value="1"/>
</dbReference>
<dbReference type="NCBIfam" id="TIGR03156">
    <property type="entry name" value="GTP_HflX"/>
    <property type="match status" value="1"/>
</dbReference>
<keyword evidence="3 6" id="KW-0547">Nucleotide-binding</keyword>
<feature type="binding site" evidence="8">
    <location>
        <position position="241"/>
    </location>
    <ligand>
        <name>Mg(2+)</name>
        <dbReference type="ChEBI" id="CHEBI:18420"/>
    </ligand>
</feature>
<proteinExistence type="inferred from homology"/>
<keyword evidence="2 8" id="KW-0479">Metal-binding</keyword>
<evidence type="ECO:0000259" key="10">
    <source>
        <dbReference type="PROSITE" id="PS51705"/>
    </source>
</evidence>
<feature type="binding site" evidence="7">
    <location>
        <begin position="239"/>
        <end position="243"/>
    </location>
    <ligand>
        <name>GTP</name>
        <dbReference type="ChEBI" id="CHEBI:37565"/>
    </ligand>
</feature>
<comment type="similarity">
    <text evidence="6">Belongs to the TRAFAC class OBG-HflX-like GTPase superfamily. HflX GTPase family.</text>
</comment>
<keyword evidence="5 6" id="KW-0342">GTP-binding</keyword>
<feature type="binding site" evidence="7">
    <location>
        <begin position="214"/>
        <end position="221"/>
    </location>
    <ligand>
        <name>GTP</name>
        <dbReference type="ChEBI" id="CHEBI:37565"/>
    </ligand>
</feature>
<dbReference type="Gene3D" id="3.40.50.11060">
    <property type="entry name" value="GTPase HflX, N-terminal domain"/>
    <property type="match status" value="1"/>
</dbReference>
<feature type="binding site" evidence="7">
    <location>
        <begin position="261"/>
        <end position="264"/>
    </location>
    <ligand>
        <name>GTP</name>
        <dbReference type="ChEBI" id="CHEBI:37565"/>
    </ligand>
</feature>
<keyword evidence="4 8" id="KW-0460">Magnesium</keyword>
<keyword evidence="9" id="KW-0175">Coiled coil</keyword>
<reference evidence="12" key="1">
    <citation type="submission" date="2017-09" db="EMBL/GenBank/DDBJ databases">
        <authorList>
            <person name="Feng G."/>
            <person name="Zhu H."/>
        </authorList>
    </citation>
    <scope>NUCLEOTIDE SEQUENCE [LARGE SCALE GENOMIC DNA]</scope>
    <source>
        <strain evidence="12">1PNM-20</strain>
    </source>
</reference>
<dbReference type="RefSeq" id="WP_095996702.1">
    <property type="nucleotide sequence ID" value="NZ_NSLI01000001.1"/>
</dbReference>
<dbReference type="AlphaFoldDB" id="A0A2A2SJY5"/>
<dbReference type="Pfam" id="PF01926">
    <property type="entry name" value="MMR_HSR1"/>
    <property type="match status" value="1"/>
</dbReference>
<comment type="caution">
    <text evidence="11">The sequence shown here is derived from an EMBL/GenBank/DDBJ whole genome shotgun (WGS) entry which is preliminary data.</text>
</comment>